<gene>
    <name evidence="1" type="ORF">XENOCAPTIV_020816</name>
</gene>
<sequence>LLYMWLHLLSTASSQQVSCPWTKLRPSDTLTDTAADQWESDLGSVSISWDCDWLLGAGPCRLKPWYCQSGRHDYWRRETRRIDENKPPSIINKELVPGDGSVTARVDEEKVKFDLRLN</sequence>
<proteinExistence type="predicted"/>
<organism evidence="1 2">
    <name type="scientific">Xenoophorus captivus</name>
    <dbReference type="NCBI Taxonomy" id="1517983"/>
    <lineage>
        <taxon>Eukaryota</taxon>
        <taxon>Metazoa</taxon>
        <taxon>Chordata</taxon>
        <taxon>Craniata</taxon>
        <taxon>Vertebrata</taxon>
        <taxon>Euteleostomi</taxon>
        <taxon>Actinopterygii</taxon>
        <taxon>Neopterygii</taxon>
        <taxon>Teleostei</taxon>
        <taxon>Neoteleostei</taxon>
        <taxon>Acanthomorphata</taxon>
        <taxon>Ovalentaria</taxon>
        <taxon>Atherinomorphae</taxon>
        <taxon>Cyprinodontiformes</taxon>
        <taxon>Goodeidae</taxon>
        <taxon>Xenoophorus</taxon>
    </lineage>
</organism>
<feature type="non-terminal residue" evidence="1">
    <location>
        <position position="1"/>
    </location>
</feature>
<reference evidence="1 2" key="1">
    <citation type="submission" date="2021-06" db="EMBL/GenBank/DDBJ databases">
        <authorList>
            <person name="Palmer J.M."/>
        </authorList>
    </citation>
    <scope>NUCLEOTIDE SEQUENCE [LARGE SCALE GENOMIC DNA]</scope>
    <source>
        <strain evidence="1 2">XC_2019</strain>
        <tissue evidence="1">Muscle</tissue>
    </source>
</reference>
<dbReference type="Proteomes" id="UP001434883">
    <property type="component" value="Unassembled WGS sequence"/>
</dbReference>
<keyword evidence="2" id="KW-1185">Reference proteome</keyword>
<name>A0ABV0QBU9_9TELE</name>
<evidence type="ECO:0000313" key="2">
    <source>
        <dbReference type="Proteomes" id="UP001434883"/>
    </source>
</evidence>
<accession>A0ABV0QBU9</accession>
<evidence type="ECO:0000313" key="1">
    <source>
        <dbReference type="EMBL" id="MEQ2192972.1"/>
    </source>
</evidence>
<comment type="caution">
    <text evidence="1">The sequence shown here is derived from an EMBL/GenBank/DDBJ whole genome shotgun (WGS) entry which is preliminary data.</text>
</comment>
<protein>
    <submittedName>
        <fullName evidence="1">Uncharacterized protein</fullName>
    </submittedName>
</protein>
<dbReference type="EMBL" id="JAHRIN010004510">
    <property type="protein sequence ID" value="MEQ2192972.1"/>
    <property type="molecule type" value="Genomic_DNA"/>
</dbReference>